<dbReference type="PANTHER" id="PTHR43377">
    <property type="entry name" value="BILIVERDIN REDUCTASE A"/>
    <property type="match status" value="1"/>
</dbReference>
<dbReference type="InterPro" id="IPR000683">
    <property type="entry name" value="Gfo/Idh/MocA-like_OxRdtase_N"/>
</dbReference>
<dbReference type="EMBL" id="AZHW01000216">
    <property type="protein sequence ID" value="ETX01597.1"/>
    <property type="molecule type" value="Genomic_DNA"/>
</dbReference>
<name>W4LW38_ENTF1</name>
<dbReference type="HOGENOM" id="CLU_023194_2_1_7"/>
<dbReference type="PANTHER" id="PTHR43377:SF1">
    <property type="entry name" value="BILIVERDIN REDUCTASE A"/>
    <property type="match status" value="1"/>
</dbReference>
<accession>W4LW38</accession>
<dbReference type="Pfam" id="PF22725">
    <property type="entry name" value="GFO_IDH_MocA_C3"/>
    <property type="match status" value="1"/>
</dbReference>
<dbReference type="SUPFAM" id="SSF55347">
    <property type="entry name" value="Glyceraldehyde-3-phosphate dehydrogenase-like, C-terminal domain"/>
    <property type="match status" value="1"/>
</dbReference>
<reference evidence="3 4" key="1">
    <citation type="journal article" date="2014" name="Nature">
        <title>An environmental bacterial taxon with a large and distinct metabolic repertoire.</title>
        <authorList>
            <person name="Wilson M.C."/>
            <person name="Mori T."/>
            <person name="Ruckert C."/>
            <person name="Uria A.R."/>
            <person name="Helf M.J."/>
            <person name="Takada K."/>
            <person name="Gernert C."/>
            <person name="Steffens U.A."/>
            <person name="Heycke N."/>
            <person name="Schmitt S."/>
            <person name="Rinke C."/>
            <person name="Helfrich E.J."/>
            <person name="Brachmann A.O."/>
            <person name="Gurgui C."/>
            <person name="Wakimoto T."/>
            <person name="Kracht M."/>
            <person name="Crusemann M."/>
            <person name="Hentschel U."/>
            <person name="Abe I."/>
            <person name="Matsunaga S."/>
            <person name="Kalinowski J."/>
            <person name="Takeyama H."/>
            <person name="Piel J."/>
        </authorList>
    </citation>
    <scope>NUCLEOTIDE SEQUENCE [LARGE SCALE GENOMIC DNA]</scope>
    <source>
        <strain evidence="4">TSY1</strain>
    </source>
</reference>
<gene>
    <name evidence="3" type="ORF">ETSY1_06795</name>
</gene>
<dbReference type="GO" id="GO:0000166">
    <property type="term" value="F:nucleotide binding"/>
    <property type="evidence" value="ECO:0007669"/>
    <property type="project" value="InterPro"/>
</dbReference>
<dbReference type="Gene3D" id="3.40.50.720">
    <property type="entry name" value="NAD(P)-binding Rossmann-like Domain"/>
    <property type="match status" value="1"/>
</dbReference>
<evidence type="ECO:0000259" key="2">
    <source>
        <dbReference type="Pfam" id="PF22725"/>
    </source>
</evidence>
<organism evidence="3 4">
    <name type="scientific">Entotheonella factor</name>
    <dbReference type="NCBI Taxonomy" id="1429438"/>
    <lineage>
        <taxon>Bacteria</taxon>
        <taxon>Pseudomonadati</taxon>
        <taxon>Nitrospinota/Tectimicrobiota group</taxon>
        <taxon>Candidatus Tectimicrobiota</taxon>
        <taxon>Candidatus Entotheonellia</taxon>
        <taxon>Candidatus Entotheonellales</taxon>
        <taxon>Candidatus Entotheonellaceae</taxon>
        <taxon>Candidatus Entotheonella</taxon>
    </lineage>
</organism>
<feature type="domain" description="GFO/IDH/MocA-like oxidoreductase" evidence="2">
    <location>
        <begin position="133"/>
        <end position="236"/>
    </location>
</feature>
<dbReference type="InterPro" id="IPR055170">
    <property type="entry name" value="GFO_IDH_MocA-like_dom"/>
</dbReference>
<evidence type="ECO:0000259" key="1">
    <source>
        <dbReference type="Pfam" id="PF01408"/>
    </source>
</evidence>
<dbReference type="Proteomes" id="UP000019141">
    <property type="component" value="Unassembled WGS sequence"/>
</dbReference>
<evidence type="ECO:0000313" key="4">
    <source>
        <dbReference type="Proteomes" id="UP000019141"/>
    </source>
</evidence>
<evidence type="ECO:0000313" key="3">
    <source>
        <dbReference type="EMBL" id="ETX01597.1"/>
    </source>
</evidence>
<feature type="non-terminal residue" evidence="3">
    <location>
        <position position="238"/>
    </location>
</feature>
<protein>
    <recommendedName>
        <fullName evidence="5">Gfo/Idh/MocA-like oxidoreductase N-terminal domain-containing protein</fullName>
    </recommendedName>
</protein>
<dbReference type="SUPFAM" id="SSF51735">
    <property type="entry name" value="NAD(P)-binding Rossmann-fold domains"/>
    <property type="match status" value="1"/>
</dbReference>
<dbReference type="InterPro" id="IPR051450">
    <property type="entry name" value="Gfo/Idh/MocA_Oxidoreductases"/>
</dbReference>
<feature type="domain" description="Gfo/Idh/MocA-like oxidoreductase N-terminal" evidence="1">
    <location>
        <begin position="3"/>
        <end position="122"/>
    </location>
</feature>
<comment type="caution">
    <text evidence="3">The sequence shown here is derived from an EMBL/GenBank/DDBJ whole genome shotgun (WGS) entry which is preliminary data.</text>
</comment>
<dbReference type="AlphaFoldDB" id="W4LW38"/>
<proteinExistence type="predicted"/>
<keyword evidence="4" id="KW-1185">Reference proteome</keyword>
<dbReference type="InterPro" id="IPR036291">
    <property type="entry name" value="NAD(P)-bd_dom_sf"/>
</dbReference>
<dbReference type="Gene3D" id="3.30.360.10">
    <property type="entry name" value="Dihydrodipicolinate Reductase, domain 2"/>
    <property type="match status" value="1"/>
</dbReference>
<evidence type="ECO:0008006" key="5">
    <source>
        <dbReference type="Google" id="ProtNLM"/>
    </source>
</evidence>
<sequence>MAIRIIHVGVGGRGRHWLEYVAEHPDFTAVACVDVSELALQEARSTAGQEHGNFFADLTDAASKVEADAALITSPSFLHAQQTRQALDAGLAVLVEKPFGSTLQEAVEVVQRAHEVKRPVVVAENYRFFQAERTVRHLIDTGQVGRLSTAICIDRRDQPSGTQGPWVKSMAEPFFMEIAVHHFDSFRYLLNQQPRRLHARSYNPPMSDYEGAAAADALIEFAGGTRIQYSGTMVATRY</sequence>
<dbReference type="Pfam" id="PF01408">
    <property type="entry name" value="GFO_IDH_MocA"/>
    <property type="match status" value="1"/>
</dbReference>